<keyword evidence="3" id="KW-1185">Reference proteome</keyword>
<dbReference type="Proteomes" id="UP000789901">
    <property type="component" value="Unassembled WGS sequence"/>
</dbReference>
<evidence type="ECO:0000313" key="3">
    <source>
        <dbReference type="Proteomes" id="UP000789901"/>
    </source>
</evidence>
<feature type="compositionally biased region" description="Polar residues" evidence="1">
    <location>
        <begin position="34"/>
        <end position="44"/>
    </location>
</feature>
<feature type="region of interest" description="Disordered" evidence="1">
    <location>
        <begin position="23"/>
        <end position="44"/>
    </location>
</feature>
<organism evidence="2 3">
    <name type="scientific">Gigaspora margarita</name>
    <dbReference type="NCBI Taxonomy" id="4874"/>
    <lineage>
        <taxon>Eukaryota</taxon>
        <taxon>Fungi</taxon>
        <taxon>Fungi incertae sedis</taxon>
        <taxon>Mucoromycota</taxon>
        <taxon>Glomeromycotina</taxon>
        <taxon>Glomeromycetes</taxon>
        <taxon>Diversisporales</taxon>
        <taxon>Gigasporaceae</taxon>
        <taxon>Gigaspora</taxon>
    </lineage>
</organism>
<evidence type="ECO:0000313" key="2">
    <source>
        <dbReference type="EMBL" id="CAG8819604.1"/>
    </source>
</evidence>
<name>A0ABN7W7M2_GIGMA</name>
<accession>A0ABN7W7M2</accession>
<protein>
    <submittedName>
        <fullName evidence="2">24359_t:CDS:1</fullName>
    </submittedName>
</protein>
<feature type="region of interest" description="Disordered" evidence="1">
    <location>
        <begin position="56"/>
        <end position="101"/>
    </location>
</feature>
<dbReference type="EMBL" id="CAJVQB010033321">
    <property type="protein sequence ID" value="CAG8819604.1"/>
    <property type="molecule type" value="Genomic_DNA"/>
</dbReference>
<reference evidence="2 3" key="1">
    <citation type="submission" date="2021-06" db="EMBL/GenBank/DDBJ databases">
        <authorList>
            <person name="Kallberg Y."/>
            <person name="Tangrot J."/>
            <person name="Rosling A."/>
        </authorList>
    </citation>
    <scope>NUCLEOTIDE SEQUENCE [LARGE SCALE GENOMIC DNA]</scope>
    <source>
        <strain evidence="2 3">120-4 pot B 10/14</strain>
    </source>
</reference>
<gene>
    <name evidence="2" type="ORF">GMARGA_LOCUS27351</name>
</gene>
<sequence length="101" mass="11814">GTAQTIEEIAGIQPQNLVNTCQRTAPKQIRQRTPLKSTKEQYQNVREKHIRKQLQTLNELTKEQPQSLKKSAREQHKTSKRNTLENSTKNYRNLLEGRPKH</sequence>
<evidence type="ECO:0000256" key="1">
    <source>
        <dbReference type="SAM" id="MobiDB-lite"/>
    </source>
</evidence>
<feature type="non-terminal residue" evidence="2">
    <location>
        <position position="1"/>
    </location>
</feature>
<proteinExistence type="predicted"/>
<feature type="compositionally biased region" description="Polar residues" evidence="1">
    <location>
        <begin position="56"/>
        <end position="69"/>
    </location>
</feature>
<comment type="caution">
    <text evidence="2">The sequence shown here is derived from an EMBL/GenBank/DDBJ whole genome shotgun (WGS) entry which is preliminary data.</text>
</comment>